<evidence type="ECO:0000313" key="1">
    <source>
        <dbReference type="EMBL" id="GHE67728.1"/>
    </source>
</evidence>
<accession>A0ABQ3I936</accession>
<dbReference type="EMBL" id="BNAG01000003">
    <property type="protein sequence ID" value="GHE67728.1"/>
    <property type="molecule type" value="Genomic_DNA"/>
</dbReference>
<gene>
    <name evidence="1" type="ORF">GCM10011340_24120</name>
</gene>
<keyword evidence="2" id="KW-1185">Reference proteome</keyword>
<comment type="caution">
    <text evidence="1">The sequence shown here is derived from an EMBL/GenBank/DDBJ whole genome shotgun (WGS) entry which is preliminary data.</text>
</comment>
<proteinExistence type="predicted"/>
<name>A0ABQ3I936_9BACT</name>
<protein>
    <submittedName>
        <fullName evidence="1">Uncharacterized protein</fullName>
    </submittedName>
</protein>
<dbReference type="Proteomes" id="UP000658258">
    <property type="component" value="Unassembled WGS sequence"/>
</dbReference>
<reference evidence="2" key="1">
    <citation type="journal article" date="2019" name="Int. J. Syst. Evol. Microbiol.">
        <title>The Global Catalogue of Microorganisms (GCM) 10K type strain sequencing project: providing services to taxonomists for standard genome sequencing and annotation.</title>
        <authorList>
            <consortium name="The Broad Institute Genomics Platform"/>
            <consortium name="The Broad Institute Genome Sequencing Center for Infectious Disease"/>
            <person name="Wu L."/>
            <person name="Ma J."/>
        </authorList>
    </citation>
    <scope>NUCLEOTIDE SEQUENCE [LARGE SCALE GENOMIC DNA]</scope>
    <source>
        <strain evidence="2">CGMCC 1.15111</strain>
    </source>
</reference>
<sequence length="193" mass="22116">MSKNTSEEIKESIPEAEPESLAIDTVFLNEENSGRKEQTNNDGPELVNSDCIFNDDYKSLTSEWLEDLSISDYIWKDELNGALIPNEKDTIFISKGGCNHFGYLVELRMYNDNLSLADSSTIISRASEIANRYRMDHYSNMIQEGRLIRIKNEGSSIWYEIPDNDVNDNVYYNGIEFRVDGLTKVISISKYIN</sequence>
<evidence type="ECO:0000313" key="2">
    <source>
        <dbReference type="Proteomes" id="UP000658258"/>
    </source>
</evidence>
<organism evidence="1 2">
    <name type="scientific">Roseivirga thermotolerans</name>
    <dbReference type="NCBI Taxonomy" id="1758176"/>
    <lineage>
        <taxon>Bacteria</taxon>
        <taxon>Pseudomonadati</taxon>
        <taxon>Bacteroidota</taxon>
        <taxon>Cytophagia</taxon>
        <taxon>Cytophagales</taxon>
        <taxon>Roseivirgaceae</taxon>
        <taxon>Roseivirga</taxon>
    </lineage>
</organism>